<feature type="domain" description="Tudor" evidence="8">
    <location>
        <begin position="1580"/>
        <end position="1640"/>
    </location>
</feature>
<evidence type="ECO:0000256" key="3">
    <source>
        <dbReference type="ARBA" id="ARBA00022833"/>
    </source>
</evidence>
<name>A0A9P0FQ91_CHRIL</name>
<dbReference type="Gene3D" id="2.40.50.90">
    <property type="match status" value="3"/>
</dbReference>
<dbReference type="Pfam" id="PF00643">
    <property type="entry name" value="zf-B_box"/>
    <property type="match status" value="1"/>
</dbReference>
<dbReference type="InterPro" id="IPR000315">
    <property type="entry name" value="Znf_B-box"/>
</dbReference>
<keyword evidence="1" id="KW-0479">Metal-binding</keyword>
<dbReference type="CDD" id="cd20379">
    <property type="entry name" value="Tudor_dTUD-like"/>
    <property type="match status" value="2"/>
</dbReference>
<dbReference type="InterPro" id="IPR001841">
    <property type="entry name" value="Znf_RING"/>
</dbReference>
<accession>A0A9P0FQ91</accession>
<proteinExistence type="predicted"/>
<dbReference type="OrthoDB" id="5800423at2759"/>
<feature type="domain" description="Tudor" evidence="8">
    <location>
        <begin position="1023"/>
        <end position="1081"/>
    </location>
</feature>
<feature type="region of interest" description="Disordered" evidence="5">
    <location>
        <begin position="413"/>
        <end position="484"/>
    </location>
</feature>
<dbReference type="CDD" id="cd19756">
    <property type="entry name" value="Bbox2"/>
    <property type="match status" value="1"/>
</dbReference>
<evidence type="ECO:0000256" key="2">
    <source>
        <dbReference type="ARBA" id="ARBA00022771"/>
    </source>
</evidence>
<feature type="compositionally biased region" description="Basic and acidic residues" evidence="5">
    <location>
        <begin position="950"/>
        <end position="971"/>
    </location>
</feature>
<dbReference type="InterPro" id="IPR002999">
    <property type="entry name" value="Tudor"/>
</dbReference>
<dbReference type="PROSITE" id="PS50304">
    <property type="entry name" value="TUDOR"/>
    <property type="match status" value="4"/>
</dbReference>
<dbReference type="GO" id="GO:0005737">
    <property type="term" value="C:cytoplasm"/>
    <property type="evidence" value="ECO:0007669"/>
    <property type="project" value="UniProtKB-ARBA"/>
</dbReference>
<gene>
    <name evidence="9" type="ORF">CINC_LOCUS2045</name>
</gene>
<feature type="domain" description="RING-type" evidence="6">
    <location>
        <begin position="12"/>
        <end position="62"/>
    </location>
</feature>
<organism evidence="9 10">
    <name type="scientific">Chrysodeixis includens</name>
    <name type="common">Soybean looper</name>
    <name type="synonym">Pseudoplusia includens</name>
    <dbReference type="NCBI Taxonomy" id="689277"/>
    <lineage>
        <taxon>Eukaryota</taxon>
        <taxon>Metazoa</taxon>
        <taxon>Ecdysozoa</taxon>
        <taxon>Arthropoda</taxon>
        <taxon>Hexapoda</taxon>
        <taxon>Insecta</taxon>
        <taxon>Pterygota</taxon>
        <taxon>Neoptera</taxon>
        <taxon>Endopterygota</taxon>
        <taxon>Lepidoptera</taxon>
        <taxon>Glossata</taxon>
        <taxon>Ditrysia</taxon>
        <taxon>Noctuoidea</taxon>
        <taxon>Noctuidae</taxon>
        <taxon>Plusiinae</taxon>
        <taxon>Chrysodeixis</taxon>
    </lineage>
</organism>
<dbReference type="PANTHER" id="PTHR16442:SF1">
    <property type="entry name" value="RING FINGER PROTEIN 17"/>
    <property type="match status" value="1"/>
</dbReference>
<dbReference type="Proteomes" id="UP001154114">
    <property type="component" value="Chromosome 12"/>
</dbReference>
<keyword evidence="2 4" id="KW-0863">Zinc-finger</keyword>
<dbReference type="InterPro" id="IPR035437">
    <property type="entry name" value="SNase_OB-fold_sf"/>
</dbReference>
<dbReference type="Gene3D" id="3.30.160.60">
    <property type="entry name" value="Classic Zinc Finger"/>
    <property type="match status" value="1"/>
</dbReference>
<reference evidence="9" key="1">
    <citation type="submission" date="2021-12" db="EMBL/GenBank/DDBJ databases">
        <authorList>
            <person name="King R."/>
        </authorList>
    </citation>
    <scope>NUCLEOTIDE SEQUENCE</scope>
</reference>
<evidence type="ECO:0000313" key="9">
    <source>
        <dbReference type="EMBL" id="CAH0583027.1"/>
    </source>
</evidence>
<dbReference type="SMART" id="SM00333">
    <property type="entry name" value="TUDOR"/>
    <property type="match status" value="5"/>
</dbReference>
<dbReference type="GO" id="GO:0008270">
    <property type="term" value="F:zinc ion binding"/>
    <property type="evidence" value="ECO:0007669"/>
    <property type="project" value="UniProtKB-KW"/>
</dbReference>
<evidence type="ECO:0000259" key="7">
    <source>
        <dbReference type="PROSITE" id="PS50119"/>
    </source>
</evidence>
<protein>
    <recommendedName>
        <fullName evidence="11">RING finger protein 17</fullName>
    </recommendedName>
</protein>
<dbReference type="EMBL" id="LR824015">
    <property type="protein sequence ID" value="CAH0583027.1"/>
    <property type="molecule type" value="Genomic_DNA"/>
</dbReference>
<evidence type="ECO:0000256" key="5">
    <source>
        <dbReference type="SAM" id="MobiDB-lite"/>
    </source>
</evidence>
<dbReference type="PROSITE" id="PS50119">
    <property type="entry name" value="ZF_BBOX"/>
    <property type="match status" value="2"/>
</dbReference>
<feature type="compositionally biased region" description="Polar residues" evidence="5">
    <location>
        <begin position="935"/>
        <end position="945"/>
    </location>
</feature>
<dbReference type="SUPFAM" id="SSF57845">
    <property type="entry name" value="B-box zinc-binding domain"/>
    <property type="match status" value="1"/>
</dbReference>
<feature type="region of interest" description="Disordered" evidence="5">
    <location>
        <begin position="1213"/>
        <end position="1246"/>
    </location>
</feature>
<evidence type="ECO:0000259" key="6">
    <source>
        <dbReference type="PROSITE" id="PS50089"/>
    </source>
</evidence>
<dbReference type="FunFam" id="2.30.30.140:FF:000018">
    <property type="entry name" value="Serine/threonine-protein kinase 31"/>
    <property type="match status" value="1"/>
</dbReference>
<dbReference type="Gene3D" id="2.30.30.140">
    <property type="match status" value="5"/>
</dbReference>
<evidence type="ECO:0000313" key="10">
    <source>
        <dbReference type="Proteomes" id="UP001154114"/>
    </source>
</evidence>
<dbReference type="PROSITE" id="PS00518">
    <property type="entry name" value="ZF_RING_1"/>
    <property type="match status" value="1"/>
</dbReference>
<feature type="compositionally biased region" description="Basic and acidic residues" evidence="5">
    <location>
        <begin position="425"/>
        <end position="442"/>
    </location>
</feature>
<sequence length="1716" mass="194929">MSTMADDMKKYCPNCSQHYFIQFGSSNVKGNWPLFLPCGHTMCENCIINVIRCFEPLECKVCFVNAEITKTEAKEVVQDKLKLHKKFPINLHLVGELTINLVQASENKNKTEEKNHFLDLKSLTSHEVQANCAECRKTTTKICKQCAIALCATCFNKTHKNFVIFKNHELQPMESKILADNCEIHKEKKLEYYCKDCKKSICMDCMMVGGETSCKNHDVVPLQEINTTFLKDLSEISPQVDEIFRRLTKTAVDIGYLLHNFETDSGSANEISKTMALVDQHFSKLCAIVQKHKDEIMNIIKHLKYSEKDSLTKAKSDIANAIKSAKNVLDMISKTSENENMQQMNIPVLLEEAKKILDTPWYLNKKDTNKESLKVTVNEDLCALINDYVQLEGNVKSVYKLVPSSELGDVEIPAAPTAPVCPPELPKDARQSTTKQSEDKSGKSGKKAQPLYKSAPQYHSKSGSVSSLDSVGSDKSNKSQARNINYPRPIVHPVRPLMIKKERPQQLFEGGHEEVFISYIADPYNFFVQRLCFKELIDDIIQEYRNAASYSKPILSHVRPGMTYLAFNKAANFWQRCRVIGIDERDKKHPLIDVFYFDFGGTELVSLNNLRLLPPSKIQFPFPLAFKCSLGNCVPIADVWTPYDSRLMQEVTARCDTAIYIHRLIPLTNVDFKVECDVITCQHNNSLTDVLVYFERARKLNPSLVSPIMMEAKEKARQNIISKSSLNSDTWEKVTITQVVDPDKFFVRRTNVQGVFEKLSRRLEKEYNLPSHNKTIYLPEKGMGCAVNMTKFEAQSSVSWARGIVTEVTGRGRVRVLLADIGQELGLLATTIEHLPVKFLTPSALAIECHLVGIEPANKKWSRASIELLRRYEGKSLELKVEYNRNRKSRSRGSIGVSLYVKEGDNVVCINNEMVRNNLATPFGIYGFNKNLAKQQEATKKSQPQNTPAKPKDATKKAKSTKNDSELGEAEGKGPLRLEAKILHYESPSQIYISLLQQQKIFNELSEAIQKYYSKDRNQAKIDWKVGDRCCSLCTLSKTWRRAVILKLDKDTATLFYGDFACTETVPTANLKVLTPKFAATGDAALKCHLYGVMPALGEEWPLVTKECLKELLDSYKRIFITKLGLFKDNSMPIEIWVYHTVQGGALEPNSSEWRCLNNIIIERGLGIPDEAHVVKSEDKLDELDNTLSFLNIKGSVNEWLQLEPIPMVPLKSVAKETPEGTGSSNSPVPDEERDDGKSRTSESSESSIAMYVTDWLPPEPLTCKEFTAIPTYVDDDGVIYLHDVSQRDTLDVIRKALDVRFTEPDPKAPYTKWAVNEPCLALYYFDHRYYRGRVVEVHEEASNCVIHYIDYGNEELCSFEHLRKSVPLHEIPTQAHKCILNRIRPVGTRWDRQTLDYIHKSIVEKKCRVNVCGEPINGIYPIELKFDKLKINDHLVDFEMAEYSDGTKALTRKFAPSEDLTNTEDEDVTMQTDSGPDYIVVDETDNTAEQLSTTQSSFEHSLKGADWNKIIEQEEAVFEGNCLSYPKCLQAEFKCNISIINDINTFQLSIIFDKDTTKIYNQMFHKLQTESPNMAPLNGIFENKACVALFPEDGRWYRASILQFSETKNLLKVRYVDYGNTSVVSLADIREINEKWVILTPATVPAQLHGIRVNPEVDIAVVTKAYSKTFLDRGPFHVKVIRYNESNIPLVELKNRNGDLVYTKLIEKNILMKCE</sequence>
<feature type="domain" description="Tudor" evidence="8">
    <location>
        <begin position="557"/>
        <end position="620"/>
    </location>
</feature>
<keyword evidence="10" id="KW-1185">Reference proteome</keyword>
<dbReference type="PROSITE" id="PS50089">
    <property type="entry name" value="ZF_RING_2"/>
    <property type="match status" value="1"/>
</dbReference>
<feature type="domain" description="B box-type" evidence="7">
    <location>
        <begin position="182"/>
        <end position="222"/>
    </location>
</feature>
<dbReference type="PANTHER" id="PTHR16442">
    <property type="entry name" value="RING FINGER PROTEIN 17"/>
    <property type="match status" value="1"/>
</dbReference>
<feature type="region of interest" description="Disordered" evidence="5">
    <location>
        <begin position="935"/>
        <end position="971"/>
    </location>
</feature>
<feature type="compositionally biased region" description="Low complexity" evidence="5">
    <location>
        <begin position="460"/>
        <end position="474"/>
    </location>
</feature>
<dbReference type="InterPro" id="IPR017907">
    <property type="entry name" value="Znf_RING_CS"/>
</dbReference>
<evidence type="ECO:0008006" key="11">
    <source>
        <dbReference type="Google" id="ProtNLM"/>
    </source>
</evidence>
<evidence type="ECO:0000256" key="4">
    <source>
        <dbReference type="PROSITE-ProRule" id="PRU00024"/>
    </source>
</evidence>
<dbReference type="SUPFAM" id="SSF63748">
    <property type="entry name" value="Tudor/PWWP/MBT"/>
    <property type="match status" value="5"/>
</dbReference>
<evidence type="ECO:0000256" key="1">
    <source>
        <dbReference type="ARBA" id="ARBA00022723"/>
    </source>
</evidence>
<keyword evidence="3" id="KW-0862">Zinc</keyword>
<dbReference type="CDD" id="cd16449">
    <property type="entry name" value="RING-HC"/>
    <property type="match status" value="1"/>
</dbReference>
<evidence type="ECO:0000259" key="8">
    <source>
        <dbReference type="PROSITE" id="PS50304"/>
    </source>
</evidence>
<feature type="domain" description="B box-type" evidence="7">
    <location>
        <begin position="127"/>
        <end position="173"/>
    </location>
</feature>
<dbReference type="Pfam" id="PF00567">
    <property type="entry name" value="TUDOR"/>
    <property type="match status" value="5"/>
</dbReference>
<dbReference type="CDD" id="cd19757">
    <property type="entry name" value="Bbox1"/>
    <property type="match status" value="1"/>
</dbReference>
<dbReference type="SMART" id="SM00336">
    <property type="entry name" value="BBOX"/>
    <property type="match status" value="2"/>
</dbReference>
<feature type="domain" description="Tudor" evidence="8">
    <location>
        <begin position="1313"/>
        <end position="1373"/>
    </location>
</feature>